<dbReference type="InterPro" id="IPR032675">
    <property type="entry name" value="LRR_dom_sf"/>
</dbReference>
<sequence>MDIVTKWIKVSIPHRLSFPRRSRKGRTNRTAVVTVSLPPEVLIIVIEHFQSDLDISVDSLASFYQTPWSFRYGPDYAAGQLRARRSAFYQISLVCRSWRAATTKLFYSHPVLLTPTELQYFRRTITEVPTLARYVTKIAIVIPESLMTSTETKVLGWKRTKVDHLARVKLDASFILRTCFNIDTLSLRQTPDVSRTFTEGFLSLGPVRDNLRKLTIHGTTYIHCLSFDAFPNLQILILKLFQFGHSVRWPNFPRLHTLKLDQTQGWPSREPDDFLLSKENFPSLRELHLYHNSINSGHFGHKIQEQAMQFPRVRSLHLFGPNEGEALFPLTKSGVLDQLQHIVLGNLHSLFPAIAAWVIPESLESLVILVSLTEFPVASPLRVLCACIGLNEARLRSGTASLRRIIVFVFWEPGSELTSDSEESVDIRMEQLRIICDSLDIQVDFHILCGYPFEYSSDI</sequence>
<gene>
    <name evidence="1" type="ORF">NLI96_g634</name>
</gene>
<evidence type="ECO:0000313" key="2">
    <source>
        <dbReference type="Proteomes" id="UP001212997"/>
    </source>
</evidence>
<dbReference type="Proteomes" id="UP001212997">
    <property type="component" value="Unassembled WGS sequence"/>
</dbReference>
<organism evidence="1 2">
    <name type="scientific">Meripilus lineatus</name>
    <dbReference type="NCBI Taxonomy" id="2056292"/>
    <lineage>
        <taxon>Eukaryota</taxon>
        <taxon>Fungi</taxon>
        <taxon>Dikarya</taxon>
        <taxon>Basidiomycota</taxon>
        <taxon>Agaricomycotina</taxon>
        <taxon>Agaricomycetes</taxon>
        <taxon>Polyporales</taxon>
        <taxon>Meripilaceae</taxon>
        <taxon>Meripilus</taxon>
    </lineage>
</organism>
<evidence type="ECO:0000313" key="1">
    <source>
        <dbReference type="EMBL" id="KAJ3491522.1"/>
    </source>
</evidence>
<dbReference type="AlphaFoldDB" id="A0AAD5YJ39"/>
<name>A0AAD5YJ39_9APHY</name>
<protein>
    <recommendedName>
        <fullName evidence="3">F-box domain-containing protein</fullName>
    </recommendedName>
</protein>
<dbReference type="Gene3D" id="3.80.10.10">
    <property type="entry name" value="Ribonuclease Inhibitor"/>
    <property type="match status" value="1"/>
</dbReference>
<evidence type="ECO:0008006" key="3">
    <source>
        <dbReference type="Google" id="ProtNLM"/>
    </source>
</evidence>
<keyword evidence="2" id="KW-1185">Reference proteome</keyword>
<dbReference type="EMBL" id="JANAWD010000011">
    <property type="protein sequence ID" value="KAJ3491522.1"/>
    <property type="molecule type" value="Genomic_DNA"/>
</dbReference>
<dbReference type="SUPFAM" id="SSF52047">
    <property type="entry name" value="RNI-like"/>
    <property type="match status" value="1"/>
</dbReference>
<proteinExistence type="predicted"/>
<accession>A0AAD5YJ39</accession>
<reference evidence="1" key="1">
    <citation type="submission" date="2022-07" db="EMBL/GenBank/DDBJ databases">
        <title>Genome Sequence of Physisporinus lineatus.</title>
        <authorList>
            <person name="Buettner E."/>
        </authorList>
    </citation>
    <scope>NUCLEOTIDE SEQUENCE</scope>
    <source>
        <strain evidence="1">VT162</strain>
    </source>
</reference>
<comment type="caution">
    <text evidence="1">The sequence shown here is derived from an EMBL/GenBank/DDBJ whole genome shotgun (WGS) entry which is preliminary data.</text>
</comment>